<dbReference type="SUPFAM" id="SSF47384">
    <property type="entry name" value="Homodimeric domain of signal transducing histidine kinase"/>
    <property type="match status" value="1"/>
</dbReference>
<feature type="transmembrane region" description="Helical" evidence="4">
    <location>
        <begin position="60"/>
        <end position="82"/>
    </location>
</feature>
<evidence type="ECO:0000313" key="6">
    <source>
        <dbReference type="EMBL" id="GAA3928992.1"/>
    </source>
</evidence>
<dbReference type="InterPro" id="IPR005467">
    <property type="entry name" value="His_kinase_dom"/>
</dbReference>
<evidence type="ECO:0000256" key="2">
    <source>
        <dbReference type="ARBA" id="ARBA00012438"/>
    </source>
</evidence>
<gene>
    <name evidence="6" type="ORF">GCM10022277_26870</name>
</gene>
<dbReference type="InterPro" id="IPR004358">
    <property type="entry name" value="Sig_transdc_His_kin-like_C"/>
</dbReference>
<evidence type="ECO:0000259" key="5">
    <source>
        <dbReference type="PROSITE" id="PS50109"/>
    </source>
</evidence>
<organism evidence="6 7">
    <name type="scientific">Litoribacillus peritrichatus</name>
    <dbReference type="NCBI Taxonomy" id="718191"/>
    <lineage>
        <taxon>Bacteria</taxon>
        <taxon>Pseudomonadati</taxon>
        <taxon>Pseudomonadota</taxon>
        <taxon>Gammaproteobacteria</taxon>
        <taxon>Oceanospirillales</taxon>
        <taxon>Oceanospirillaceae</taxon>
        <taxon>Litoribacillus</taxon>
    </lineage>
</organism>
<dbReference type="InterPro" id="IPR036097">
    <property type="entry name" value="HisK_dim/P_sf"/>
</dbReference>
<proteinExistence type="predicted"/>
<dbReference type="PANTHER" id="PTHR43547:SF2">
    <property type="entry name" value="HYBRID SIGNAL TRANSDUCTION HISTIDINE KINASE C"/>
    <property type="match status" value="1"/>
</dbReference>
<dbReference type="InterPro" id="IPR003661">
    <property type="entry name" value="HisK_dim/P_dom"/>
</dbReference>
<dbReference type="CDD" id="cd00082">
    <property type="entry name" value="HisKA"/>
    <property type="match status" value="1"/>
</dbReference>
<reference evidence="7" key="1">
    <citation type="journal article" date="2019" name="Int. J. Syst. Evol. Microbiol.">
        <title>The Global Catalogue of Microorganisms (GCM) 10K type strain sequencing project: providing services to taxonomists for standard genome sequencing and annotation.</title>
        <authorList>
            <consortium name="The Broad Institute Genomics Platform"/>
            <consortium name="The Broad Institute Genome Sequencing Center for Infectious Disease"/>
            <person name="Wu L."/>
            <person name="Ma J."/>
        </authorList>
    </citation>
    <scope>NUCLEOTIDE SEQUENCE [LARGE SCALE GENOMIC DNA]</scope>
    <source>
        <strain evidence="7">JCM 17551</strain>
    </source>
</reference>
<name>A0ABP7MUK0_9GAMM</name>
<dbReference type="InterPro" id="IPR036890">
    <property type="entry name" value="HATPase_C_sf"/>
</dbReference>
<dbReference type="Pfam" id="PF00512">
    <property type="entry name" value="HisKA"/>
    <property type="match status" value="1"/>
</dbReference>
<evidence type="ECO:0000256" key="1">
    <source>
        <dbReference type="ARBA" id="ARBA00000085"/>
    </source>
</evidence>
<keyword evidence="4" id="KW-0812">Transmembrane</keyword>
<keyword evidence="4" id="KW-0472">Membrane</keyword>
<dbReference type="PANTHER" id="PTHR43547">
    <property type="entry name" value="TWO-COMPONENT HISTIDINE KINASE"/>
    <property type="match status" value="1"/>
</dbReference>
<dbReference type="InterPro" id="IPR003594">
    <property type="entry name" value="HATPase_dom"/>
</dbReference>
<sequence>MNRNKLMPNAMFIFIFSIVALVSSFVLYIYWYIEISSGLDEVINKFNIDPRQVFESQTGLVIFVLAVLVGLILTGLSMTFVYNQKMQQLYRLQNNFINNFTHELKTPVTSLKLYLETFQKHEISKEDQRKYIDYMLQDVNRLSDNISNILDLGRIESRNFQDEFESIDLFTFIDGFYAENKHLFPGLNIRVSAPEGEHQRLDFSRPLFEMLLINMASNAFKYNDSSEPCLDVRMDRQGSSVIVKFTDNGIGIDRSQSKKIFKKFYQVGHSSIRSAQGSGLGLYFVQNIVLAHGGKIKVVRNESDPLVEHNKGATFILTLPLNTKKSAAKRKFKLQSFDR</sequence>
<dbReference type="RefSeq" id="WP_344799060.1">
    <property type="nucleotide sequence ID" value="NZ_BAABBN010000007.1"/>
</dbReference>
<dbReference type="CDD" id="cd00075">
    <property type="entry name" value="HATPase"/>
    <property type="match status" value="1"/>
</dbReference>
<dbReference type="Gene3D" id="1.10.287.130">
    <property type="match status" value="1"/>
</dbReference>
<evidence type="ECO:0000256" key="4">
    <source>
        <dbReference type="SAM" id="Phobius"/>
    </source>
</evidence>
<dbReference type="SUPFAM" id="SSF55874">
    <property type="entry name" value="ATPase domain of HSP90 chaperone/DNA topoisomerase II/histidine kinase"/>
    <property type="match status" value="1"/>
</dbReference>
<feature type="domain" description="Histidine kinase" evidence="5">
    <location>
        <begin position="99"/>
        <end position="323"/>
    </location>
</feature>
<accession>A0ABP7MUK0</accession>
<dbReference type="SMART" id="SM00387">
    <property type="entry name" value="HATPase_c"/>
    <property type="match status" value="1"/>
</dbReference>
<feature type="transmembrane region" description="Helical" evidence="4">
    <location>
        <begin position="12"/>
        <end position="33"/>
    </location>
</feature>
<keyword evidence="7" id="KW-1185">Reference proteome</keyword>
<evidence type="ECO:0000256" key="3">
    <source>
        <dbReference type="ARBA" id="ARBA00022553"/>
    </source>
</evidence>
<dbReference type="SMART" id="SM00388">
    <property type="entry name" value="HisKA"/>
    <property type="match status" value="1"/>
</dbReference>
<dbReference type="PRINTS" id="PR00344">
    <property type="entry name" value="BCTRLSENSOR"/>
</dbReference>
<comment type="catalytic activity">
    <reaction evidence="1">
        <text>ATP + protein L-histidine = ADP + protein N-phospho-L-histidine.</text>
        <dbReference type="EC" id="2.7.13.3"/>
    </reaction>
</comment>
<comment type="caution">
    <text evidence="6">The sequence shown here is derived from an EMBL/GenBank/DDBJ whole genome shotgun (WGS) entry which is preliminary data.</text>
</comment>
<keyword evidence="4" id="KW-1133">Transmembrane helix</keyword>
<evidence type="ECO:0000313" key="7">
    <source>
        <dbReference type="Proteomes" id="UP001501565"/>
    </source>
</evidence>
<protein>
    <recommendedName>
        <fullName evidence="2">histidine kinase</fullName>
        <ecNumber evidence="2">2.7.13.3</ecNumber>
    </recommendedName>
</protein>
<dbReference type="EMBL" id="BAABBN010000007">
    <property type="protein sequence ID" value="GAA3928992.1"/>
    <property type="molecule type" value="Genomic_DNA"/>
</dbReference>
<dbReference type="EC" id="2.7.13.3" evidence="2"/>
<dbReference type="Proteomes" id="UP001501565">
    <property type="component" value="Unassembled WGS sequence"/>
</dbReference>
<dbReference type="PROSITE" id="PS50109">
    <property type="entry name" value="HIS_KIN"/>
    <property type="match status" value="1"/>
</dbReference>
<dbReference type="Pfam" id="PF02518">
    <property type="entry name" value="HATPase_c"/>
    <property type="match status" value="1"/>
</dbReference>
<keyword evidence="3" id="KW-0597">Phosphoprotein</keyword>
<dbReference type="Gene3D" id="3.30.565.10">
    <property type="entry name" value="Histidine kinase-like ATPase, C-terminal domain"/>
    <property type="match status" value="1"/>
</dbReference>